<dbReference type="OrthoDB" id="4134548at2759"/>
<organism evidence="1 2">
    <name type="scientific">Cladophialophora carrionii</name>
    <dbReference type="NCBI Taxonomy" id="86049"/>
    <lineage>
        <taxon>Eukaryota</taxon>
        <taxon>Fungi</taxon>
        <taxon>Dikarya</taxon>
        <taxon>Ascomycota</taxon>
        <taxon>Pezizomycotina</taxon>
        <taxon>Eurotiomycetes</taxon>
        <taxon>Chaetothyriomycetidae</taxon>
        <taxon>Chaetothyriales</taxon>
        <taxon>Herpotrichiellaceae</taxon>
        <taxon>Cladophialophora</taxon>
    </lineage>
</organism>
<dbReference type="AlphaFoldDB" id="A0A1C1CKP6"/>
<reference evidence="2" key="1">
    <citation type="submission" date="2015-07" db="EMBL/GenBank/DDBJ databases">
        <authorList>
            <person name="Teixeira M.M."/>
            <person name="Souza R.C."/>
            <person name="Almeida L.G."/>
            <person name="Vicente V.A."/>
            <person name="de Hoog S."/>
            <person name="Bocca A.L."/>
            <person name="de Almeida S.R."/>
            <person name="Vasconcelos A.T."/>
            <person name="Felipe M.S."/>
        </authorList>
    </citation>
    <scope>NUCLEOTIDE SEQUENCE [LARGE SCALE GENOMIC DNA]</scope>
    <source>
        <strain evidence="2">KSF</strain>
    </source>
</reference>
<dbReference type="Proteomes" id="UP000094526">
    <property type="component" value="Unassembled WGS sequence"/>
</dbReference>
<comment type="caution">
    <text evidence="1">The sequence shown here is derived from an EMBL/GenBank/DDBJ whole genome shotgun (WGS) entry which is preliminary data.</text>
</comment>
<name>A0A1C1CKP6_9EURO</name>
<gene>
    <name evidence="1" type="ORF">CLCR_05178</name>
</gene>
<keyword evidence="2" id="KW-1185">Reference proteome</keyword>
<dbReference type="EMBL" id="LGRB01000011">
    <property type="protein sequence ID" value="OCT49083.1"/>
    <property type="molecule type" value="Genomic_DNA"/>
</dbReference>
<protein>
    <submittedName>
        <fullName evidence="1">Uncharacterized protein</fullName>
    </submittedName>
</protein>
<sequence length="174" mass="19343">MRLIEIATAANGVAFQLYHAVPPTGQDLYYLFGGWQSGDNHIKFLSTTDPVTLAKSIWRYMTVDVVRHIDGDIGALQSSTRVRPKKLRLGVYKVPASEVVDWQSRWQSSDIGAGDSAEWDLRAEVQKQHKAFRQIGEATNSVSAFGGKDAGWGQNLGWDGKRRGEHYCGRCAKC</sequence>
<proteinExistence type="predicted"/>
<accession>A0A1C1CKP6</accession>
<evidence type="ECO:0000313" key="1">
    <source>
        <dbReference type="EMBL" id="OCT49083.1"/>
    </source>
</evidence>
<evidence type="ECO:0000313" key="2">
    <source>
        <dbReference type="Proteomes" id="UP000094526"/>
    </source>
</evidence>
<dbReference type="VEuPathDB" id="FungiDB:CLCR_05178"/>